<feature type="signal peptide" evidence="1">
    <location>
        <begin position="1"/>
        <end position="27"/>
    </location>
</feature>
<evidence type="ECO:0000256" key="1">
    <source>
        <dbReference type="SAM" id="SignalP"/>
    </source>
</evidence>
<keyword evidence="3" id="KW-1185">Reference proteome</keyword>
<proteinExistence type="predicted"/>
<evidence type="ECO:0000313" key="3">
    <source>
        <dbReference type="Proteomes" id="UP000001918"/>
    </source>
</evidence>
<keyword evidence="1" id="KW-0732">Signal</keyword>
<accession>D1ADR0</accession>
<organism evidence="2 3">
    <name type="scientific">Thermomonospora curvata (strain ATCC 19995 / DSM 43183 / JCM 3096 / KCTC 9072 / NBRC 15933 / NCIMB 10081 / Henssen B9)</name>
    <dbReference type="NCBI Taxonomy" id="471852"/>
    <lineage>
        <taxon>Bacteria</taxon>
        <taxon>Bacillati</taxon>
        <taxon>Actinomycetota</taxon>
        <taxon>Actinomycetes</taxon>
        <taxon>Streptosporangiales</taxon>
        <taxon>Thermomonosporaceae</taxon>
        <taxon>Thermomonospora</taxon>
    </lineage>
</organism>
<reference evidence="2 3" key="1">
    <citation type="journal article" date="2011" name="Stand. Genomic Sci.">
        <title>Complete genome sequence of Thermomonospora curvata type strain (B9).</title>
        <authorList>
            <person name="Chertkov O."/>
            <person name="Sikorski J."/>
            <person name="Nolan M."/>
            <person name="Lapidus A."/>
            <person name="Lucas S."/>
            <person name="Del Rio T.G."/>
            <person name="Tice H."/>
            <person name="Cheng J.F."/>
            <person name="Goodwin L."/>
            <person name="Pitluck S."/>
            <person name="Liolios K."/>
            <person name="Ivanova N."/>
            <person name="Mavromatis K."/>
            <person name="Mikhailova N."/>
            <person name="Ovchinnikova G."/>
            <person name="Pati A."/>
            <person name="Chen A."/>
            <person name="Palaniappan K."/>
            <person name="Djao O.D."/>
            <person name="Land M."/>
            <person name="Hauser L."/>
            <person name="Chang Y.J."/>
            <person name="Jeffries C.D."/>
            <person name="Brettin T."/>
            <person name="Han C."/>
            <person name="Detter J.C."/>
            <person name="Rohde M."/>
            <person name="Goker M."/>
            <person name="Woyke T."/>
            <person name="Bristow J."/>
            <person name="Eisen J.A."/>
            <person name="Markowitz V."/>
            <person name="Hugenholtz P."/>
            <person name="Klenk H.P."/>
            <person name="Kyrpides N.C."/>
        </authorList>
    </citation>
    <scope>NUCLEOTIDE SEQUENCE [LARGE SCALE GENOMIC DNA]</scope>
    <source>
        <strain evidence="3">ATCC 19995 / DSM 43183 / JCM 3096 / KCTC 9072 / NBRC 15933 / NCIMB 10081 / Henssen B9</strain>
    </source>
</reference>
<dbReference type="eggNOG" id="ENOG5031W8W">
    <property type="taxonomic scope" value="Bacteria"/>
</dbReference>
<sequence length="168" mass="19135">METRWRKATRKSIAAAALMLLTLGVFPNGKAVADVQQQRRLEGTITVTTNDYETFGSDQRCSHTVRMSIVVSPSTRGFRTTTTCGGEIRTELLHYYRTDARGVISVWGTVYFYEGDSVNTNDLDGTTTYSFQIQPGWRVTRNVHVWNVAENERRDWSTIRFDVANRTV</sequence>
<gene>
    <name evidence="2" type="ordered locus">Tcur_1952</name>
</gene>
<evidence type="ECO:0000313" key="2">
    <source>
        <dbReference type="EMBL" id="ACY97520.1"/>
    </source>
</evidence>
<dbReference type="Proteomes" id="UP000001918">
    <property type="component" value="Chromosome"/>
</dbReference>
<dbReference type="AlphaFoldDB" id="D1ADR0"/>
<name>D1ADR0_THECD</name>
<dbReference type="HOGENOM" id="CLU_1585692_0_0_11"/>
<dbReference type="EMBL" id="CP001738">
    <property type="protein sequence ID" value="ACY97520.1"/>
    <property type="molecule type" value="Genomic_DNA"/>
</dbReference>
<feature type="chain" id="PRO_5039681288" evidence="1">
    <location>
        <begin position="28"/>
        <end position="168"/>
    </location>
</feature>
<dbReference type="KEGG" id="tcu:Tcur_1952"/>
<protein>
    <submittedName>
        <fullName evidence="2">Uncharacterized protein</fullName>
    </submittedName>
</protein>